<feature type="chain" id="PRO_5040472146" evidence="1">
    <location>
        <begin position="21"/>
        <end position="108"/>
    </location>
</feature>
<evidence type="ECO:0000313" key="2">
    <source>
        <dbReference type="EMBL" id="CAI5441409.1"/>
    </source>
</evidence>
<feature type="signal peptide" evidence="1">
    <location>
        <begin position="1"/>
        <end position="20"/>
    </location>
</feature>
<comment type="caution">
    <text evidence="2">The sequence shown here is derived from an EMBL/GenBank/DDBJ whole genome shotgun (WGS) entry which is preliminary data.</text>
</comment>
<evidence type="ECO:0000313" key="3">
    <source>
        <dbReference type="Proteomes" id="UP001152747"/>
    </source>
</evidence>
<dbReference type="Proteomes" id="UP001152747">
    <property type="component" value="Unassembled WGS sequence"/>
</dbReference>
<keyword evidence="1" id="KW-0732">Signal</keyword>
<name>A0A9P1IAC7_9PELO</name>
<dbReference type="OrthoDB" id="5875163at2759"/>
<reference evidence="2" key="1">
    <citation type="submission" date="2022-11" db="EMBL/GenBank/DDBJ databases">
        <authorList>
            <person name="Kikuchi T."/>
        </authorList>
    </citation>
    <scope>NUCLEOTIDE SEQUENCE</scope>
    <source>
        <strain evidence="2">PS1010</strain>
    </source>
</reference>
<dbReference type="PANTHER" id="PTHR39377">
    <property type="entry name" value="PROTEIN CBG18423-RELATED"/>
    <property type="match status" value="1"/>
</dbReference>
<evidence type="ECO:0000256" key="1">
    <source>
        <dbReference type="SAM" id="SignalP"/>
    </source>
</evidence>
<proteinExistence type="predicted"/>
<protein>
    <submittedName>
        <fullName evidence="2">Uncharacterized protein</fullName>
    </submittedName>
</protein>
<keyword evidence="3" id="KW-1185">Reference proteome</keyword>
<sequence length="108" mass="12686">MSSNFQKIVLLFSFIVLSMSAPHYRQQQQYYNYNGYPTAQRSYQQQQYYSNYYQKNNNYYGNGYVRPQVQNTWNPLGVQYDEHGNSFIGTKDNGIFLFCNGRGCPGRG</sequence>
<gene>
    <name evidence="2" type="ORF">CAMP_LOCUS4046</name>
</gene>
<dbReference type="AlphaFoldDB" id="A0A9P1IAC7"/>
<accession>A0A9P1IAC7</accession>
<organism evidence="2 3">
    <name type="scientific">Caenorhabditis angaria</name>
    <dbReference type="NCBI Taxonomy" id="860376"/>
    <lineage>
        <taxon>Eukaryota</taxon>
        <taxon>Metazoa</taxon>
        <taxon>Ecdysozoa</taxon>
        <taxon>Nematoda</taxon>
        <taxon>Chromadorea</taxon>
        <taxon>Rhabditida</taxon>
        <taxon>Rhabditina</taxon>
        <taxon>Rhabditomorpha</taxon>
        <taxon>Rhabditoidea</taxon>
        <taxon>Rhabditidae</taxon>
        <taxon>Peloderinae</taxon>
        <taxon>Caenorhabditis</taxon>
    </lineage>
</organism>
<dbReference type="EMBL" id="CANHGI010000002">
    <property type="protein sequence ID" value="CAI5441409.1"/>
    <property type="molecule type" value="Genomic_DNA"/>
</dbReference>